<evidence type="ECO:0000313" key="3">
    <source>
        <dbReference type="EMBL" id="KAK3236082.1"/>
    </source>
</evidence>
<comment type="caution">
    <text evidence="4">The sequence shown here is derived from an EMBL/GenBank/DDBJ whole genome shotgun (WGS) entry which is preliminary data.</text>
</comment>
<dbReference type="EMBL" id="LGRX02027780">
    <property type="protein sequence ID" value="KAK3248828.1"/>
    <property type="molecule type" value="Genomic_DNA"/>
</dbReference>
<dbReference type="Pfam" id="PF04383">
    <property type="entry name" value="KilA-N"/>
    <property type="match status" value="1"/>
</dbReference>
<dbReference type="AlphaFoldDB" id="A0AAE0F1Z0"/>
<dbReference type="InterPro" id="IPR018004">
    <property type="entry name" value="KilA/APSES_HTH"/>
</dbReference>
<dbReference type="EMBL" id="LGRX02035163">
    <property type="protein sequence ID" value="KAK3236082.1"/>
    <property type="molecule type" value="Genomic_DNA"/>
</dbReference>
<dbReference type="Proteomes" id="UP001190700">
    <property type="component" value="Unassembled WGS sequence"/>
</dbReference>
<evidence type="ECO:0000259" key="2">
    <source>
        <dbReference type="PROSITE" id="PS51301"/>
    </source>
</evidence>
<name>A0AAE0F1Z0_9CHLO</name>
<protein>
    <recommendedName>
        <fullName evidence="2">KilA-N domain-containing protein</fullName>
    </recommendedName>
</protein>
<accession>A0AAE0F1Z0</accession>
<reference evidence="4 5" key="1">
    <citation type="journal article" date="2015" name="Genome Biol. Evol.">
        <title>Comparative Genomics of a Bacterivorous Green Alga Reveals Evolutionary Causalities and Consequences of Phago-Mixotrophic Mode of Nutrition.</title>
        <authorList>
            <person name="Burns J.A."/>
            <person name="Paasch A."/>
            <person name="Narechania A."/>
            <person name="Kim E."/>
        </authorList>
    </citation>
    <scope>NUCLEOTIDE SEQUENCE [LARGE SCALE GENOMIC DNA]</scope>
    <source>
        <strain evidence="4">PLY_AMNH</strain>
    </source>
</reference>
<reference evidence="4" key="2">
    <citation type="submission" date="2023-06" db="EMBL/GenBank/DDBJ databases">
        <title>Long-read-based genome assembly of the green algal bacterivore Cymbomonas tetramitiformis.</title>
        <authorList>
            <person name="Gyaltshen Y."/>
            <person name="Rozenberg A."/>
            <person name="Paasch A."/>
            <person name="Burns J.A."/>
            <person name="Warring S."/>
            <person name="Larson R."/>
            <person name="Maurer-Alcala X."/>
            <person name="Dacks J."/>
            <person name="Kim E."/>
        </authorList>
    </citation>
    <scope>NUCLEOTIDE SEQUENCE</scope>
    <source>
        <strain evidence="4">PLY_AMNH</strain>
    </source>
</reference>
<evidence type="ECO:0000313" key="4">
    <source>
        <dbReference type="EMBL" id="KAK3248828.1"/>
    </source>
</evidence>
<organism evidence="4 5">
    <name type="scientific">Cymbomonas tetramitiformis</name>
    <dbReference type="NCBI Taxonomy" id="36881"/>
    <lineage>
        <taxon>Eukaryota</taxon>
        <taxon>Viridiplantae</taxon>
        <taxon>Chlorophyta</taxon>
        <taxon>Pyramimonadophyceae</taxon>
        <taxon>Pyramimonadales</taxon>
        <taxon>Pyramimonadaceae</taxon>
        <taxon>Cymbomonas</taxon>
    </lineage>
</organism>
<feature type="domain" description="KilA-N" evidence="2">
    <location>
        <begin position="357"/>
        <end position="460"/>
    </location>
</feature>
<sequence>MVTLRTHPDFFSQPPASRDLNERYINGNRLFNELSKKKNPKAKPRKSNKVWLAFHKKNDLSEYLDKHFKLFGSSDWKEHARPGDATTLLISPYLATHIARFLTLHNDSQAINDWLEAGCPHQFATVQLEIDFETQADADPRNSPSLRPILGRQPKTDTSPRTVANDKATDVRASTVFADGDGGSLNLPDVRIGVADETAVVDGVGIPTNLVGKPTASEVTIDIEHVGLDSDTPRLEPTAGELDTHCAEGDDDGEEAIANAAIETTTIDDASLDEVVATPSREEVQHKLDVNPTVVDASDEEIMIPNAARATVTTLAPGQFERNGKVQHNLDVNTTVARVETNTLDAEHEPRRMEIKGKVYEFRPELNTDICLNNKYANAYAFCKTNRKRWEHFMQNKHTRRTIEELEDRLEMPNGTLIERHNLGSVGPPTVFVHPALFVCLAAWISPAKQAEVALVYERYNRGDVTLAKDILHRFDEANGTCTQSLAREGRAGADDEWVLHQADAELTRKRAQEEDRSWESMWLQRGTRVNKAVSIGAFLKDPTESKVAEYKSLLAKDPRVIKAFGAKLAEAWRVAHVGKDLPRIERKVAGQVRKIAQYYEADRYLMRKVIDTFLSE</sequence>
<keyword evidence="5" id="KW-1185">Reference proteome</keyword>
<proteinExistence type="predicted"/>
<feature type="region of interest" description="Disordered" evidence="1">
    <location>
        <begin position="136"/>
        <end position="163"/>
    </location>
</feature>
<evidence type="ECO:0000313" key="5">
    <source>
        <dbReference type="Proteomes" id="UP001190700"/>
    </source>
</evidence>
<dbReference type="PROSITE" id="PS51301">
    <property type="entry name" value="KILA_N"/>
    <property type="match status" value="1"/>
</dbReference>
<dbReference type="InterPro" id="IPR017880">
    <property type="entry name" value="KilA_N"/>
</dbReference>
<evidence type="ECO:0000256" key="1">
    <source>
        <dbReference type="SAM" id="MobiDB-lite"/>
    </source>
</evidence>
<gene>
    <name evidence="4" type="ORF">CYMTET_41738</name>
    <name evidence="3" type="ORF">CYMTET_53751</name>
</gene>